<dbReference type="GO" id="GO:0016989">
    <property type="term" value="F:sigma factor antagonist activity"/>
    <property type="evidence" value="ECO:0007669"/>
    <property type="project" value="TreeGrafter"/>
</dbReference>
<evidence type="ECO:0000259" key="3">
    <source>
        <dbReference type="Pfam" id="PF16344"/>
    </source>
</evidence>
<proteinExistence type="predicted"/>
<dbReference type="InterPro" id="IPR032508">
    <property type="entry name" value="FecR_C"/>
</dbReference>
<dbReference type="EMBL" id="FQUQ01000001">
    <property type="protein sequence ID" value="SHE48985.1"/>
    <property type="molecule type" value="Genomic_DNA"/>
</dbReference>
<dbReference type="PANTHER" id="PTHR30273">
    <property type="entry name" value="PERIPLASMIC SIGNAL SENSOR AND SIGMA FACTOR ACTIVATOR FECR-RELATED"/>
    <property type="match status" value="1"/>
</dbReference>
<name>A0A1M4TWX7_9SPHI</name>
<dbReference type="Pfam" id="PF04773">
    <property type="entry name" value="FecR"/>
    <property type="match status" value="1"/>
</dbReference>
<keyword evidence="1" id="KW-0472">Membrane</keyword>
<dbReference type="AlphaFoldDB" id="A0A1M4TWX7"/>
<feature type="transmembrane region" description="Helical" evidence="1">
    <location>
        <begin position="100"/>
        <end position="118"/>
    </location>
</feature>
<feature type="domain" description="Protein FecR C-terminal" evidence="3">
    <location>
        <begin position="259"/>
        <end position="326"/>
    </location>
</feature>
<feature type="domain" description="FecR protein" evidence="2">
    <location>
        <begin position="124"/>
        <end position="215"/>
    </location>
</feature>
<evidence type="ECO:0000313" key="5">
    <source>
        <dbReference type="Proteomes" id="UP000184287"/>
    </source>
</evidence>
<dbReference type="PANTHER" id="PTHR30273:SF2">
    <property type="entry name" value="PROTEIN FECR"/>
    <property type="match status" value="1"/>
</dbReference>
<keyword evidence="5" id="KW-1185">Reference proteome</keyword>
<dbReference type="InterPro" id="IPR012373">
    <property type="entry name" value="Ferrdict_sens_TM"/>
</dbReference>
<sequence length="332" mass="37593">MSRNSNMETEQINSLLAKHFAKETNTEEELILLDWIKSNPEEYLSLKILWADSHVSGHQQLFSSDQAWRKVSRQINFEAQPDVSEGQSYVSLVKSKKTSYWLAAASIVLIISAALFFYTTSAVTITTQLAEIKNITLSDGSTVTLNENSTLSYPRYFLSKRNIELDGEAFFEVKHDVKKPFVVHTKQFLVNVLGTSFLVNSSEKNRFVNVKSGKVAVKDKISNTQLVLLAGQGARLQSGTLQMERLNNENYLAWKTKELNFTDSPLKEVFSTLENYYHVRITPDNTGSLNCKVTSKFKNETLADVLKELQLLFGFNYKITDNQVSISAITCR</sequence>
<dbReference type="Gene3D" id="2.60.120.1440">
    <property type="match status" value="1"/>
</dbReference>
<keyword evidence="1" id="KW-0812">Transmembrane</keyword>
<protein>
    <submittedName>
        <fullName evidence="4">FecR family protein</fullName>
    </submittedName>
</protein>
<dbReference type="Pfam" id="PF16344">
    <property type="entry name" value="FecR_C"/>
    <property type="match status" value="1"/>
</dbReference>
<dbReference type="Gene3D" id="3.55.50.30">
    <property type="match status" value="1"/>
</dbReference>
<keyword evidence="1" id="KW-1133">Transmembrane helix</keyword>
<dbReference type="InterPro" id="IPR006860">
    <property type="entry name" value="FecR"/>
</dbReference>
<dbReference type="STRING" id="288992.SAMN04488522_101351"/>
<organism evidence="4 5">
    <name type="scientific">Pedobacter caeni</name>
    <dbReference type="NCBI Taxonomy" id="288992"/>
    <lineage>
        <taxon>Bacteria</taxon>
        <taxon>Pseudomonadati</taxon>
        <taxon>Bacteroidota</taxon>
        <taxon>Sphingobacteriia</taxon>
        <taxon>Sphingobacteriales</taxon>
        <taxon>Sphingobacteriaceae</taxon>
        <taxon>Pedobacter</taxon>
    </lineage>
</organism>
<evidence type="ECO:0000313" key="4">
    <source>
        <dbReference type="EMBL" id="SHE48985.1"/>
    </source>
</evidence>
<accession>A0A1M4TWX7</accession>
<evidence type="ECO:0000256" key="1">
    <source>
        <dbReference type="SAM" id="Phobius"/>
    </source>
</evidence>
<dbReference type="RefSeq" id="WP_073226610.1">
    <property type="nucleotide sequence ID" value="NZ_FQUQ01000001.1"/>
</dbReference>
<dbReference type="OrthoDB" id="1452822at2"/>
<reference evidence="5" key="1">
    <citation type="submission" date="2016-11" db="EMBL/GenBank/DDBJ databases">
        <authorList>
            <person name="Varghese N."/>
            <person name="Submissions S."/>
        </authorList>
    </citation>
    <scope>NUCLEOTIDE SEQUENCE [LARGE SCALE GENOMIC DNA]</scope>
    <source>
        <strain evidence="5">DSM 16990</strain>
    </source>
</reference>
<evidence type="ECO:0000259" key="2">
    <source>
        <dbReference type="Pfam" id="PF04773"/>
    </source>
</evidence>
<gene>
    <name evidence="4" type="ORF">SAMN04488522_101351</name>
</gene>
<dbReference type="PIRSF" id="PIRSF018266">
    <property type="entry name" value="FecR"/>
    <property type="match status" value="1"/>
</dbReference>
<dbReference type="Proteomes" id="UP000184287">
    <property type="component" value="Unassembled WGS sequence"/>
</dbReference>